<dbReference type="Proteomes" id="UP001470230">
    <property type="component" value="Unassembled WGS sequence"/>
</dbReference>
<evidence type="ECO:0000313" key="2">
    <source>
        <dbReference type="Proteomes" id="UP001470230"/>
    </source>
</evidence>
<dbReference type="SUPFAM" id="SSF52540">
    <property type="entry name" value="P-loop containing nucleoside triphosphate hydrolases"/>
    <property type="match status" value="1"/>
</dbReference>
<evidence type="ECO:0008006" key="3">
    <source>
        <dbReference type="Google" id="ProtNLM"/>
    </source>
</evidence>
<proteinExistence type="predicted"/>
<organism evidence="1 2">
    <name type="scientific">Tritrichomonas musculus</name>
    <dbReference type="NCBI Taxonomy" id="1915356"/>
    <lineage>
        <taxon>Eukaryota</taxon>
        <taxon>Metamonada</taxon>
        <taxon>Parabasalia</taxon>
        <taxon>Tritrichomonadida</taxon>
        <taxon>Tritrichomonadidae</taxon>
        <taxon>Tritrichomonas</taxon>
    </lineage>
</organism>
<gene>
    <name evidence="1" type="ORF">M9Y10_035117</name>
</gene>
<reference evidence="1 2" key="1">
    <citation type="submission" date="2024-04" db="EMBL/GenBank/DDBJ databases">
        <title>Tritrichomonas musculus Genome.</title>
        <authorList>
            <person name="Alves-Ferreira E."/>
            <person name="Grigg M."/>
            <person name="Lorenzi H."/>
            <person name="Galac M."/>
        </authorList>
    </citation>
    <scope>NUCLEOTIDE SEQUENCE [LARGE SCALE GENOMIC DNA]</scope>
    <source>
        <strain evidence="1 2">EAF2021</strain>
    </source>
</reference>
<comment type="caution">
    <text evidence="1">The sequence shown here is derived from an EMBL/GenBank/DDBJ whole genome shotgun (WGS) entry which is preliminary data.</text>
</comment>
<evidence type="ECO:0000313" key="1">
    <source>
        <dbReference type="EMBL" id="KAK8890342.1"/>
    </source>
</evidence>
<protein>
    <recommendedName>
        <fullName evidence="3">AAA+ ATPase domain-containing protein</fullName>
    </recommendedName>
</protein>
<keyword evidence="2" id="KW-1185">Reference proteome</keyword>
<sequence length="555" mass="62858">MSRNSIFIKQHGSSDKKKIPLPASLEILKDQCIRKLNLSDDGLTFYNEKTGKVIRSINEIAPSMVISVSVNNLVNDANPFSENIESDPCDPGSSEKMNSINHMKQFRHESTNKEQALIYSIYNQLLPYLSFSATNQDETQNADDQNQIQDDDINPDLFSQFITNITNSGFYNAPGTFYGSFSYRTILVGPPKSGKTTMLKMIAKQIYENLIQANESREVFMLIFDFRKFKKSFSSIENFFKAFMSELIDQLAIQWPLFKVESPNYVSKLSNLGTASSYAPSIAPSVALSTKSTSMKRKRFSKDTINMIKEFFDQFANYNGQLEPVSSKFPKFEPHLTILNALNALGNRISNSINGLGSVKGLVHELSTLPYLISKIFGFKRLFYAFDHIDDVDFEINTGRGNISFISYIKKMISLGSFIISCTDEHKIYDICEPIDNDDVDLKTKSNFVSIIDSFDDTPKSKYYFELTFDNSSKPIILQIEDCGACGGYVSRWREIEPLVSIISSNRNKKEVEKARLKALALLRTLAPMLITSRDSKTMNPEEIEGNLISFEIKM</sequence>
<dbReference type="InterPro" id="IPR027417">
    <property type="entry name" value="P-loop_NTPase"/>
</dbReference>
<dbReference type="EMBL" id="JAPFFF010000005">
    <property type="protein sequence ID" value="KAK8890342.1"/>
    <property type="molecule type" value="Genomic_DNA"/>
</dbReference>
<name>A0ABR2KIT7_9EUKA</name>
<accession>A0ABR2KIT7</accession>
<dbReference type="Gene3D" id="3.40.50.300">
    <property type="entry name" value="P-loop containing nucleotide triphosphate hydrolases"/>
    <property type="match status" value="1"/>
</dbReference>